<name>Q9P9J6_SACIS</name>
<organism evidence="1 2">
    <name type="scientific">Saccharolobus islandicus</name>
    <name type="common">Sulfolobus islandicus</name>
    <dbReference type="NCBI Taxonomy" id="43080"/>
    <lineage>
        <taxon>Archaea</taxon>
        <taxon>Thermoproteota</taxon>
        <taxon>Thermoprotei</taxon>
        <taxon>Sulfolobales</taxon>
        <taxon>Sulfolobaceae</taxon>
        <taxon>Saccharolobus</taxon>
    </lineage>
</organism>
<proteinExistence type="predicted"/>
<dbReference type="Proteomes" id="UP000512381">
    <property type="component" value="Plasmid pSSVx"/>
</dbReference>
<sequence>MSNYKSVKWSKKAFCTYDKHIKHASHKNAKHKKSCPFGRHCFTDSGICGYIGYYLECPPTLEDRIYSEIREGVYEGIYPHTLFKVLRVARS</sequence>
<dbReference type="EMBL" id="AJ243537">
    <property type="protein sequence ID" value="CAB81818.1"/>
    <property type="molecule type" value="Genomic_DNA"/>
</dbReference>
<reference evidence="1 2" key="1">
    <citation type="submission" date="1999-07" db="EMBL/GenBank/DDBJ databases">
        <title>The genetic element pSSVx of the extremely thermophilic Crenarchaeon Sulfolobus is a hybrid between a plasmid and a virus.</title>
        <authorList>
            <person name="Arnold H."/>
            <person name="She Q."/>
            <person name="Phan H."/>
            <person name="Stedman K."/>
            <person name="Prangishvili D."/>
            <person name="Holtz I."/>
            <person name="Kristjansson J.K."/>
            <person name="Garrett R.A."/>
            <person name="Zillig W."/>
        </authorList>
    </citation>
    <scope>NUCLEOTIDE SEQUENCE [LARGE SCALE GENOMIC DNA]</scope>
    <source>
        <strain evidence="1 2">Rey 15/4</strain>
    </source>
</reference>
<accession>Q9P9J6</accession>
<protein>
    <submittedName>
        <fullName evidence="1">Uncharacterized protein</fullName>
    </submittedName>
</protein>
<dbReference type="RefSeq" id="WP_012209809.1">
    <property type="nucleotide sequence ID" value="NC_010011.1"/>
</dbReference>
<evidence type="ECO:0000313" key="1">
    <source>
        <dbReference type="EMBL" id="CAB81818.1"/>
    </source>
</evidence>
<evidence type="ECO:0000313" key="2">
    <source>
        <dbReference type="Proteomes" id="UP000512381"/>
    </source>
</evidence>
<dbReference type="AlphaFoldDB" id="Q9P9J6"/>